<sequence length="537" mass="62267">MYSISNKLGLFFLLIFLIQSNKIEGQEAEFIYGKLMNSVDKTPIPFATILIKNKAKGLISNIDGGFKVPSKFQKSGDTLVISSIGYSSKEIPLLSLDKNLINPITLIEIIERLDEVVLISYKKRSSAKEIVQIALDKIPENYPFIPFSYVGYYRDYQMKEGKYLNLNEALMQVFDSGFGVNDLNETKTRIYQYKNNPFFPTDTIAAKPYDYSNRRKVISNATISAPGGNEFTILRLSDALRNYNLNSYDFVNRLDVNFVINHEFNLLPDTFIDNIPLYSIDIYKTLGNISVSGKIFISKSDFKIYKIQYAVYDKKKSVGSRKKLQTDSNLSKTKDKNLEKLLYDITLEYQLHKGIMYPNYISFKNSFESLQPPKFFPLDAKINYTNRKKLTYNSIELAFNNTPLLKDAMKKGNYKISYNDKKLKIDRIEVKNNIVLLYLNKEMVFDSIKMQSSSESVYEDVMVKTKNIKDIYGNVMHQQEYGSYNQYREFFVQELKVNAEKPLDTLYMLKTEPIFKNQPIAPFKNLSDYWMNTPLKN</sequence>
<dbReference type="OrthoDB" id="1201225at2"/>
<keyword evidence="1" id="KW-0645">Protease</keyword>
<keyword evidence="2" id="KW-1185">Reference proteome</keyword>
<dbReference type="Proteomes" id="UP000306229">
    <property type="component" value="Chromosome"/>
</dbReference>
<reference evidence="1 2" key="1">
    <citation type="submission" date="2019-05" db="EMBL/GenBank/DDBJ databases">
        <title>Algicella ahnfeltiae gen. nov., sp. nov., a novel marine bacterium of the family Flavobacteriaceae isolated from a red alga.</title>
        <authorList>
            <person name="Nedashkovskaya O.I."/>
            <person name="Kukhlevskiy A.D."/>
            <person name="Kim S.-G."/>
            <person name="Zhukova N.V."/>
            <person name="Mikhailov V.V."/>
        </authorList>
    </citation>
    <scope>NUCLEOTIDE SEQUENCE [LARGE SCALE GENOMIC DNA]</scope>
    <source>
        <strain evidence="1 2">10Alg115</strain>
    </source>
</reference>
<organism evidence="1 2">
    <name type="scientific">Aureibaculum algae</name>
    <dbReference type="NCBI Taxonomy" id="2584122"/>
    <lineage>
        <taxon>Bacteria</taxon>
        <taxon>Pseudomonadati</taxon>
        <taxon>Bacteroidota</taxon>
        <taxon>Flavobacteriia</taxon>
        <taxon>Flavobacteriales</taxon>
        <taxon>Flavobacteriaceae</taxon>
        <taxon>Aureibaculum</taxon>
    </lineage>
</organism>
<dbReference type="SUPFAM" id="SSF49464">
    <property type="entry name" value="Carboxypeptidase regulatory domain-like"/>
    <property type="match status" value="1"/>
</dbReference>
<name>A0A5B7TSV9_9FLAO</name>
<dbReference type="RefSeq" id="WP_138949335.1">
    <property type="nucleotide sequence ID" value="NZ_CP040749.1"/>
</dbReference>
<evidence type="ECO:0000313" key="1">
    <source>
        <dbReference type="EMBL" id="QCX38441.1"/>
    </source>
</evidence>
<accession>A0A5B7TSV9</accession>
<dbReference type="KEGG" id="fbe:FF125_08360"/>
<protein>
    <submittedName>
        <fullName evidence="1">Carboxypeptidase-like regulatory domain-containing protein</fullName>
    </submittedName>
</protein>
<evidence type="ECO:0000313" key="2">
    <source>
        <dbReference type="Proteomes" id="UP000306229"/>
    </source>
</evidence>
<keyword evidence="1" id="KW-0121">Carboxypeptidase</keyword>
<dbReference type="AlphaFoldDB" id="A0A5B7TSV9"/>
<dbReference type="EMBL" id="CP040749">
    <property type="protein sequence ID" value="QCX38441.1"/>
    <property type="molecule type" value="Genomic_DNA"/>
</dbReference>
<gene>
    <name evidence="1" type="ORF">FF125_08360</name>
</gene>
<proteinExistence type="predicted"/>
<dbReference type="GO" id="GO:0004180">
    <property type="term" value="F:carboxypeptidase activity"/>
    <property type="evidence" value="ECO:0007669"/>
    <property type="project" value="UniProtKB-KW"/>
</dbReference>
<keyword evidence="1" id="KW-0378">Hydrolase</keyword>
<dbReference type="Pfam" id="PF13715">
    <property type="entry name" value="CarbopepD_reg_2"/>
    <property type="match status" value="1"/>
</dbReference>
<dbReference type="InterPro" id="IPR008969">
    <property type="entry name" value="CarboxyPept-like_regulatory"/>
</dbReference>